<accession>A0ABR8SXF3</accession>
<evidence type="ECO:0000313" key="1">
    <source>
        <dbReference type="EMBL" id="MBD7968177.1"/>
    </source>
</evidence>
<evidence type="ECO:0000313" key="2">
    <source>
        <dbReference type="Proteomes" id="UP000608071"/>
    </source>
</evidence>
<dbReference type="EMBL" id="JACSQL010000002">
    <property type="protein sequence ID" value="MBD7968177.1"/>
    <property type="molecule type" value="Genomic_DNA"/>
</dbReference>
<dbReference type="RefSeq" id="WP_191799366.1">
    <property type="nucleotide sequence ID" value="NZ_JACSQL010000002.1"/>
</dbReference>
<gene>
    <name evidence="1" type="ORF">H9647_08880</name>
</gene>
<proteinExistence type="predicted"/>
<reference evidence="1 2" key="1">
    <citation type="submission" date="2020-08" db="EMBL/GenBank/DDBJ databases">
        <title>A Genomic Blueprint of the Chicken Gut Microbiome.</title>
        <authorList>
            <person name="Gilroy R."/>
            <person name="Ravi A."/>
            <person name="Getino M."/>
            <person name="Pursley I."/>
            <person name="Horton D.L."/>
            <person name="Alikhan N.-F."/>
            <person name="Baker D."/>
            <person name="Gharbi K."/>
            <person name="Hall N."/>
            <person name="Watson M."/>
            <person name="Adriaenssens E.M."/>
            <person name="Foster-Nyarko E."/>
            <person name="Jarju S."/>
            <person name="Secka A."/>
            <person name="Antonio M."/>
            <person name="Oren A."/>
            <person name="Chaudhuri R."/>
            <person name="La Ragione R.M."/>
            <person name="Hildebrand F."/>
            <person name="Pallen M.J."/>
        </authorList>
    </citation>
    <scope>NUCLEOTIDE SEQUENCE [LARGE SCALE GENOMIC DNA]</scope>
    <source>
        <strain evidence="1 2">Sa2BVA9</strain>
    </source>
</reference>
<protein>
    <submittedName>
        <fullName evidence="1">Uncharacterized protein</fullName>
    </submittedName>
</protein>
<keyword evidence="2" id="KW-1185">Reference proteome</keyword>
<comment type="caution">
    <text evidence="1">The sequence shown here is derived from an EMBL/GenBank/DDBJ whole genome shotgun (WGS) entry which is preliminary data.</text>
</comment>
<dbReference type="Proteomes" id="UP000608071">
    <property type="component" value="Unassembled WGS sequence"/>
</dbReference>
<name>A0ABR8SXF3_9BACL</name>
<sequence length="236" mass="28178">MKTWIFAGLASKTDVTLYLSKILANMGFKVLLVDGTEYERYRYSIDPIFLPEWITEFEGFDVACGFTSYKRMVDYLSSVDEDITHYDFILVDVEKLDFLSKEEWISAAARLWVSTYRRQHLERGKEWIYKLQEKLQVEELPNFYKLWTQNIDTTIDQYAWGFYNDIPIHFHETSVSIYWNEMDMALQIENEHIKKIRVKPLSRQYKKSLTLLLELLTGWTYVESKKAISLTERKRA</sequence>
<organism evidence="1 2">
    <name type="scientific">Paenibacillus gallinarum</name>
    <dbReference type="NCBI Taxonomy" id="2762232"/>
    <lineage>
        <taxon>Bacteria</taxon>
        <taxon>Bacillati</taxon>
        <taxon>Bacillota</taxon>
        <taxon>Bacilli</taxon>
        <taxon>Bacillales</taxon>
        <taxon>Paenibacillaceae</taxon>
        <taxon>Paenibacillus</taxon>
    </lineage>
</organism>